<keyword evidence="2" id="KW-1185">Reference proteome</keyword>
<sequence>MQANREAYDLLERAQNAFSAYAPLSAASSVTLHTGMEQVGTSFATLARLNSSTVAANIDELERYIGVHPDI</sequence>
<name>A0A6P0CEZ7_9RHOB</name>
<protein>
    <submittedName>
        <fullName evidence="1">Uncharacterized protein</fullName>
    </submittedName>
</protein>
<gene>
    <name evidence="1" type="ORF">GV827_20360</name>
</gene>
<dbReference type="Proteomes" id="UP000468591">
    <property type="component" value="Unassembled WGS sequence"/>
</dbReference>
<evidence type="ECO:0000313" key="1">
    <source>
        <dbReference type="EMBL" id="NEK24732.1"/>
    </source>
</evidence>
<proteinExistence type="predicted"/>
<organism evidence="1 2">
    <name type="scientific">Sulfitobacter sediminilitoris</name>
    <dbReference type="NCBI Taxonomy" id="2698830"/>
    <lineage>
        <taxon>Bacteria</taxon>
        <taxon>Pseudomonadati</taxon>
        <taxon>Pseudomonadota</taxon>
        <taxon>Alphaproteobacteria</taxon>
        <taxon>Rhodobacterales</taxon>
        <taxon>Roseobacteraceae</taxon>
        <taxon>Sulfitobacter</taxon>
    </lineage>
</organism>
<dbReference type="AlphaFoldDB" id="A0A6P0CEZ7"/>
<accession>A0A6P0CEZ7</accession>
<reference evidence="1 2" key="1">
    <citation type="submission" date="2020-01" db="EMBL/GenBank/DDBJ databases">
        <title>Sulfitobacter sediminilitoris sp. nov., isolated from a tidal flat.</title>
        <authorList>
            <person name="Park S."/>
            <person name="Yoon J.-H."/>
        </authorList>
    </citation>
    <scope>NUCLEOTIDE SEQUENCE [LARGE SCALE GENOMIC DNA]</scope>
    <source>
        <strain evidence="1 2">JBTF-M27</strain>
    </source>
</reference>
<dbReference type="EMBL" id="JAABNT010000020">
    <property type="protein sequence ID" value="NEK24732.1"/>
    <property type="molecule type" value="Genomic_DNA"/>
</dbReference>
<evidence type="ECO:0000313" key="2">
    <source>
        <dbReference type="Proteomes" id="UP000468591"/>
    </source>
</evidence>
<comment type="caution">
    <text evidence="1">The sequence shown here is derived from an EMBL/GenBank/DDBJ whole genome shotgun (WGS) entry which is preliminary data.</text>
</comment>